<accession>A0A1G6YVC6</accession>
<sequence length="1234" mass="141482">MEERSITIAKNAKLPLAEDYDRLRAKGFSAIQELGNAQWTDYNAHDPGITLLEALTYALTELGYRTGIDIADILTEPSGYISFRQVLFTARRILTNNPLTVNDFRKAMIDLPNVANAWFLCKRCACETRFYAECDENALFHAPQWRLQNADGGTSVFHEHPVFVRGLYEVLLHLDRDTELGDLNTHKLVHTTTVSSGVANERLPLTIELRFFDWKREQPELYGLFTGDHPDFNFTNIQVDRFSRDRSVDEIVTNDSFAQGWRNPFFVDFTVAFVTVSGGTEHSFQLRAVPIRFFSLVEQVKNSPNIVAAVSDMLQEVSLGGVWDRYRRKLQAISEAVASARFALHDLRNLGEDFCKFDTIQIEDVAFCADVEVAIDADIEYVLAHIFYTIEKQFNPVVPFYTLQELAEEGYTTEEIFQGPPLENGFIKDEDLVTSELRAEIHISDLYNELMDIPGLKAVKHVLFTRYDDVGNPIMPAHQWHIPIRALHVPRLYQLASRVLFYKNNLPFLARMDEVQAILAQLRGQDLQGKVPLAARDYPIPVGRHRNLAGYTPVQHTLPLTYGTGPAGLDPRETVLRHAQAHQLKGFLLPFEQLLADMNQQLAHTPDLFSTDEKIDKTYFNHFFDPSLLPPEITALNALATTEFTEINLRQLSESAATYEDRRNRFLDHMLARFGEQFRDYGLMLYANADRIPFSNEKLIRDKIRFLRFYPRISADRARSFNYRYTDRWCDPRNQTGLSERLGRLLGIESLKAYFNVEITSQFDVFSARFELDNSNEGAPGTLLQEVDALTASTGEAVEEAVWEWIGNVIGNCTNAGQYVINGSETILQDENGDDLALLAAGVTTDQVVDFCHDILRKERLFTIEHILLRPVFPGSPFMEVCLDSDCNFCGEEDPYSFRLTYVLQGNLEPFSYDIDLRNFADRTIRKETPSHLLPKICWVGNLGFEKDVCAPVFSDLVELLQQEQGMDAQAETTCDCAHSLYDGFDVIFQNYMEGQELAYRDRAAWETGLRNLFLLLDPGDFPCLISGNGWDVLRDRLLNHFTDLAVTGYQFDRFEQAWCLWLEANDSFDWFVLNQQLQRQTELWLQDGLTITQGGNTCACTEGLTAYFGDRYRQWIDHLVEAEIDFEDTAVVQDQLQTLVWEPFLEDLGSARENDPEFCQGIDLIENDERWEELRLIWFGFYTEWIEVSYRLNILLRIFTHLKSIYPTATLHDCDDGSDDNPVRLDNTILGNL</sequence>
<dbReference type="Proteomes" id="UP000199109">
    <property type="component" value="Unassembled WGS sequence"/>
</dbReference>
<dbReference type="EMBL" id="FNAO01000002">
    <property type="protein sequence ID" value="SDD93536.1"/>
    <property type="molecule type" value="Genomic_DNA"/>
</dbReference>
<gene>
    <name evidence="1" type="ORF">SAMN05421636_102366</name>
</gene>
<organism evidence="1 2">
    <name type="scientific">Pricia antarctica</name>
    <dbReference type="NCBI Taxonomy" id="641691"/>
    <lineage>
        <taxon>Bacteria</taxon>
        <taxon>Pseudomonadati</taxon>
        <taxon>Bacteroidota</taxon>
        <taxon>Flavobacteriia</taxon>
        <taxon>Flavobacteriales</taxon>
        <taxon>Flavobacteriaceae</taxon>
        <taxon>Pricia</taxon>
    </lineage>
</organism>
<dbReference type="RefSeq" id="WP_091866266.1">
    <property type="nucleotide sequence ID" value="NZ_FNAO01000002.1"/>
</dbReference>
<dbReference type="STRING" id="641691.SAMN05421636_102366"/>
<reference evidence="1 2" key="1">
    <citation type="submission" date="2016-10" db="EMBL/GenBank/DDBJ databases">
        <authorList>
            <person name="de Groot N.N."/>
        </authorList>
    </citation>
    <scope>NUCLEOTIDE SEQUENCE [LARGE SCALE GENOMIC DNA]</scope>
    <source>
        <strain evidence="1 2">DSM 23421</strain>
    </source>
</reference>
<proteinExistence type="predicted"/>
<protein>
    <submittedName>
        <fullName evidence="1">Uncharacterized protein</fullName>
    </submittedName>
</protein>
<keyword evidence="2" id="KW-1185">Reference proteome</keyword>
<dbReference type="AlphaFoldDB" id="A0A1G6YVC6"/>
<evidence type="ECO:0000313" key="1">
    <source>
        <dbReference type="EMBL" id="SDD93536.1"/>
    </source>
</evidence>
<dbReference type="OrthoDB" id="8263000at2"/>
<evidence type="ECO:0000313" key="2">
    <source>
        <dbReference type="Proteomes" id="UP000199109"/>
    </source>
</evidence>
<name>A0A1G6YVC6_9FLAO</name>